<name>A0ABR3M9M7_9TELE</name>
<dbReference type="EMBL" id="JAYMGO010000015">
    <property type="protein sequence ID" value="KAL1260418.1"/>
    <property type="molecule type" value="Genomic_DNA"/>
</dbReference>
<proteinExistence type="predicted"/>
<sequence length="105" mass="11522">MAQACGKLLHKPKPNGLILLFKTKPNPLIMRSGQRSEPRMPLHMAGQIRVSPVVWIFNSAAAGLHLSPELQLNASRCASRSARPCGAHAERLQLREQQGTSMQTT</sequence>
<organism evidence="1 2">
    <name type="scientific">Cirrhinus molitorella</name>
    <name type="common">mud carp</name>
    <dbReference type="NCBI Taxonomy" id="172907"/>
    <lineage>
        <taxon>Eukaryota</taxon>
        <taxon>Metazoa</taxon>
        <taxon>Chordata</taxon>
        <taxon>Craniata</taxon>
        <taxon>Vertebrata</taxon>
        <taxon>Euteleostomi</taxon>
        <taxon>Actinopterygii</taxon>
        <taxon>Neopterygii</taxon>
        <taxon>Teleostei</taxon>
        <taxon>Ostariophysi</taxon>
        <taxon>Cypriniformes</taxon>
        <taxon>Cyprinidae</taxon>
        <taxon>Labeoninae</taxon>
        <taxon>Labeonini</taxon>
        <taxon>Cirrhinus</taxon>
    </lineage>
</organism>
<comment type="caution">
    <text evidence="1">The sequence shown here is derived from an EMBL/GenBank/DDBJ whole genome shotgun (WGS) entry which is preliminary data.</text>
</comment>
<reference evidence="1 2" key="1">
    <citation type="submission" date="2023-09" db="EMBL/GenBank/DDBJ databases">
        <authorList>
            <person name="Wang M."/>
        </authorList>
    </citation>
    <scope>NUCLEOTIDE SEQUENCE [LARGE SCALE GENOMIC DNA]</scope>
    <source>
        <strain evidence="1">GT-2023</strain>
        <tissue evidence="1">Liver</tissue>
    </source>
</reference>
<gene>
    <name evidence="1" type="ORF">QQF64_008245</name>
</gene>
<evidence type="ECO:0000313" key="2">
    <source>
        <dbReference type="Proteomes" id="UP001558613"/>
    </source>
</evidence>
<keyword evidence="2" id="KW-1185">Reference proteome</keyword>
<evidence type="ECO:0000313" key="1">
    <source>
        <dbReference type="EMBL" id="KAL1260418.1"/>
    </source>
</evidence>
<protein>
    <submittedName>
        <fullName evidence="1">Uncharacterized protein</fullName>
    </submittedName>
</protein>
<accession>A0ABR3M9M7</accession>
<dbReference type="Proteomes" id="UP001558613">
    <property type="component" value="Unassembled WGS sequence"/>
</dbReference>